<reference evidence="10" key="4">
    <citation type="journal article" date="2015" name="G3 (Bethesda)">
        <title>Genome sequences of three phytopathogenic species of the Magnaporthaceae family of fungi.</title>
        <authorList>
            <person name="Okagaki L.H."/>
            <person name="Nunes C.C."/>
            <person name="Sailsbery J."/>
            <person name="Clay B."/>
            <person name="Brown D."/>
            <person name="John T."/>
            <person name="Oh Y."/>
            <person name="Young N."/>
            <person name="Fitzgerald M."/>
            <person name="Haas B.J."/>
            <person name="Zeng Q."/>
            <person name="Young S."/>
            <person name="Adiconis X."/>
            <person name="Fan L."/>
            <person name="Levin J.Z."/>
            <person name="Mitchell T.K."/>
            <person name="Okubara P.A."/>
            <person name="Farman M.L."/>
            <person name="Kohn L.M."/>
            <person name="Birren B."/>
            <person name="Ma L.-J."/>
            <person name="Dean R.A."/>
        </authorList>
    </citation>
    <scope>NUCLEOTIDE SEQUENCE</scope>
    <source>
        <strain evidence="10">ATCC 64411 / 73-15</strain>
    </source>
</reference>
<evidence type="ECO:0000313" key="10">
    <source>
        <dbReference type="EnsemblFungi" id="MAPG_07677T0"/>
    </source>
</evidence>
<feature type="transmembrane region" description="Helical" evidence="8">
    <location>
        <begin position="303"/>
        <end position="322"/>
    </location>
</feature>
<evidence type="ECO:0000256" key="7">
    <source>
        <dbReference type="SAM" id="MobiDB-lite"/>
    </source>
</evidence>
<name>A0A0C4E5B1_MAGP6</name>
<gene>
    <name evidence="9" type="ORF">MAPG_07677</name>
</gene>
<feature type="transmembrane region" description="Helical" evidence="8">
    <location>
        <begin position="188"/>
        <end position="209"/>
    </location>
</feature>
<evidence type="ECO:0000256" key="4">
    <source>
        <dbReference type="ARBA" id="ARBA00022692"/>
    </source>
</evidence>
<proteinExistence type="inferred from homology"/>
<dbReference type="VEuPathDB" id="FungiDB:MAPG_07677"/>
<dbReference type="NCBIfam" id="TIGR00801">
    <property type="entry name" value="ncs2"/>
    <property type="match status" value="1"/>
</dbReference>
<dbReference type="STRING" id="644358.A0A0C4E5B1"/>
<feature type="transmembrane region" description="Helical" evidence="8">
    <location>
        <begin position="489"/>
        <end position="508"/>
    </location>
</feature>
<keyword evidence="3" id="KW-0813">Transport</keyword>
<dbReference type="EnsemblFungi" id="MAPG_07677T0">
    <property type="protein sequence ID" value="MAPG_07677T0"/>
    <property type="gene ID" value="MAPG_07677"/>
</dbReference>
<evidence type="ECO:0000256" key="1">
    <source>
        <dbReference type="ARBA" id="ARBA00004141"/>
    </source>
</evidence>
<dbReference type="GO" id="GO:0005886">
    <property type="term" value="C:plasma membrane"/>
    <property type="evidence" value="ECO:0007669"/>
    <property type="project" value="TreeGrafter"/>
</dbReference>
<feature type="transmembrane region" description="Helical" evidence="8">
    <location>
        <begin position="272"/>
        <end position="291"/>
    </location>
</feature>
<keyword evidence="6 8" id="KW-0472">Membrane</keyword>
<feature type="transmembrane region" description="Helical" evidence="8">
    <location>
        <begin position="112"/>
        <end position="128"/>
    </location>
</feature>
<reference evidence="9" key="2">
    <citation type="submission" date="2010-05" db="EMBL/GenBank/DDBJ databases">
        <title>The Genome Sequence of Magnaporthe poae strain ATCC 64411.</title>
        <authorList>
            <consortium name="The Broad Institute Genome Sequencing Platform"/>
            <consortium name="Broad Institute Genome Sequencing Center for Infectious Disease"/>
            <person name="Ma L.-J."/>
            <person name="Dead R."/>
            <person name="Young S."/>
            <person name="Zeng Q."/>
            <person name="Koehrsen M."/>
            <person name="Alvarado L."/>
            <person name="Berlin A."/>
            <person name="Chapman S.B."/>
            <person name="Chen Z."/>
            <person name="Freedman E."/>
            <person name="Gellesch M."/>
            <person name="Goldberg J."/>
            <person name="Griggs A."/>
            <person name="Gujja S."/>
            <person name="Heilman E.R."/>
            <person name="Heiman D."/>
            <person name="Hepburn T."/>
            <person name="Howarth C."/>
            <person name="Jen D."/>
            <person name="Larson L."/>
            <person name="Mehta T."/>
            <person name="Neiman D."/>
            <person name="Pearson M."/>
            <person name="Roberts A."/>
            <person name="Saif S."/>
            <person name="Shea T."/>
            <person name="Shenoy N."/>
            <person name="Sisk P."/>
            <person name="Stolte C."/>
            <person name="Sykes S."/>
            <person name="Walk T."/>
            <person name="White J."/>
            <person name="Yandava C."/>
            <person name="Haas B."/>
            <person name="Nusbaum C."/>
            <person name="Birren B."/>
        </authorList>
    </citation>
    <scope>NUCLEOTIDE SEQUENCE</scope>
    <source>
        <strain evidence="9">ATCC 64411</strain>
    </source>
</reference>
<reference evidence="10" key="5">
    <citation type="submission" date="2015-06" db="UniProtKB">
        <authorList>
            <consortium name="EnsemblFungi"/>
        </authorList>
    </citation>
    <scope>IDENTIFICATION</scope>
    <source>
        <strain evidence="10">ATCC 64411</strain>
    </source>
</reference>
<keyword evidence="11" id="KW-1185">Reference proteome</keyword>
<evidence type="ECO:0000313" key="9">
    <source>
        <dbReference type="EMBL" id="KLU88692.1"/>
    </source>
</evidence>
<feature type="transmembrane region" description="Helical" evidence="8">
    <location>
        <begin position="221"/>
        <end position="239"/>
    </location>
</feature>
<evidence type="ECO:0000256" key="5">
    <source>
        <dbReference type="ARBA" id="ARBA00022989"/>
    </source>
</evidence>
<reference evidence="11" key="1">
    <citation type="submission" date="2010-05" db="EMBL/GenBank/DDBJ databases">
        <title>The genome sequence of Magnaporthe poae strain ATCC 64411.</title>
        <authorList>
            <person name="Ma L.-J."/>
            <person name="Dead R."/>
            <person name="Young S."/>
            <person name="Zeng Q."/>
            <person name="Koehrsen M."/>
            <person name="Alvarado L."/>
            <person name="Berlin A."/>
            <person name="Chapman S.B."/>
            <person name="Chen Z."/>
            <person name="Freedman E."/>
            <person name="Gellesch M."/>
            <person name="Goldberg J."/>
            <person name="Griggs A."/>
            <person name="Gujja S."/>
            <person name="Heilman E.R."/>
            <person name="Heiman D."/>
            <person name="Hepburn T."/>
            <person name="Howarth C."/>
            <person name="Jen D."/>
            <person name="Larson L."/>
            <person name="Mehta T."/>
            <person name="Neiman D."/>
            <person name="Pearson M."/>
            <person name="Roberts A."/>
            <person name="Saif S."/>
            <person name="Shea T."/>
            <person name="Shenoy N."/>
            <person name="Sisk P."/>
            <person name="Stolte C."/>
            <person name="Sykes S."/>
            <person name="Walk T."/>
            <person name="White J."/>
            <person name="Yandava C."/>
            <person name="Haas B."/>
            <person name="Nusbaum C."/>
            <person name="Birren B."/>
        </authorList>
    </citation>
    <scope>NUCLEOTIDE SEQUENCE [LARGE SCALE GENOMIC DNA]</scope>
    <source>
        <strain evidence="11">ATCC 64411 / 73-15</strain>
    </source>
</reference>
<dbReference type="InterPro" id="IPR006043">
    <property type="entry name" value="NCS2"/>
</dbReference>
<comment type="similarity">
    <text evidence="2">Belongs to the nucleobase:cation symporter-2 (NCS2) (TC 2.A.40) family.</text>
</comment>
<sequence length="614" mass="65452">MMQEDHDLPPRIVPGEIPAGKGLGHRLRRIRRSLTTKEGLVGDYDYKFLFKPNLPFMRPSTRAAPFFGLHDRMPLLLAALLGFQHALAMLAGLIVPPIMISNFANLVPETRQYLVSTALIVSGLLSTIQITRFHIYRTPYYIGTGLISVVGISFAIIPVAEGAIKQMYDNGFCPKAAADGSLLPCPDAYGAIIGTAAVCGLVEVLISFLPPKVMLRIFPPIVTGPTVMLIGISLIRSAFTNWAGGAGCSQGKDGPAFLSLCPDISAPHPLPWGSAEFLGLGFSVFITIILCERFGSPIMKSTSVVIGLLTGCIIAAACGYFSKSGIDSAPAVSFVWVQTFKLQVYPPIVLPIIAVFIICACEAIGDITATCDVSRLEVEGRTYESRIQGGVLADGINGILAALMTITPMTTFAQNNGVIALTRCANRKAGYFCCFFLVVMGVFAKFAASLVAIPSPVLGGMTTFLFCSVAVSGVAIIAKGVPFNRRNRFILTAGLAIGYGATLVPTYFHRVFEPVQAGRDLQGLLNAIELIMETGFFVAAIICMILNLVLPQEIEDTEEQERTVTDSERPSGVHTVTPAKEAEGAESGRGVDSDDIASVGRPTSSGAVEKTKNS</sequence>
<protein>
    <submittedName>
        <fullName evidence="9">Purine permease</fullName>
    </submittedName>
</protein>
<dbReference type="OrthoDB" id="1641903at2759"/>
<dbReference type="PANTHER" id="PTHR42810:SF2">
    <property type="entry name" value="PURINE PERMEASE C1399.01C-RELATED"/>
    <property type="match status" value="1"/>
</dbReference>
<dbReference type="eggNOG" id="ENOG502QQD4">
    <property type="taxonomic scope" value="Eukaryota"/>
</dbReference>
<feature type="compositionally biased region" description="Basic and acidic residues" evidence="7">
    <location>
        <begin position="560"/>
        <end position="571"/>
    </location>
</feature>
<dbReference type="InterPro" id="IPR006042">
    <property type="entry name" value="Xan_ur_permease"/>
</dbReference>
<evidence type="ECO:0000256" key="8">
    <source>
        <dbReference type="SAM" id="Phobius"/>
    </source>
</evidence>
<accession>A0A0C4E5B1</accession>
<reference evidence="9" key="3">
    <citation type="submission" date="2011-03" db="EMBL/GenBank/DDBJ databases">
        <title>Annotation of Magnaporthe poae ATCC 64411.</title>
        <authorList>
            <person name="Ma L.-J."/>
            <person name="Dead R."/>
            <person name="Young S.K."/>
            <person name="Zeng Q."/>
            <person name="Gargeya S."/>
            <person name="Fitzgerald M."/>
            <person name="Haas B."/>
            <person name="Abouelleil A."/>
            <person name="Alvarado L."/>
            <person name="Arachchi H.M."/>
            <person name="Berlin A."/>
            <person name="Brown A."/>
            <person name="Chapman S.B."/>
            <person name="Chen Z."/>
            <person name="Dunbar C."/>
            <person name="Freedman E."/>
            <person name="Gearin G."/>
            <person name="Gellesch M."/>
            <person name="Goldberg J."/>
            <person name="Griggs A."/>
            <person name="Gujja S."/>
            <person name="Heiman D."/>
            <person name="Howarth C."/>
            <person name="Larson L."/>
            <person name="Lui A."/>
            <person name="MacDonald P.J.P."/>
            <person name="Mehta T."/>
            <person name="Montmayeur A."/>
            <person name="Murphy C."/>
            <person name="Neiman D."/>
            <person name="Pearson M."/>
            <person name="Priest M."/>
            <person name="Roberts A."/>
            <person name="Saif S."/>
            <person name="Shea T."/>
            <person name="Shenoy N."/>
            <person name="Sisk P."/>
            <person name="Stolte C."/>
            <person name="Sykes S."/>
            <person name="Yandava C."/>
            <person name="Wortman J."/>
            <person name="Nusbaum C."/>
            <person name="Birren B."/>
        </authorList>
    </citation>
    <scope>NUCLEOTIDE SEQUENCE</scope>
    <source>
        <strain evidence="9">ATCC 64411</strain>
    </source>
</reference>
<comment type="subcellular location">
    <subcellularLocation>
        <location evidence="1">Membrane</location>
        <topology evidence="1">Multi-pass membrane protein</topology>
    </subcellularLocation>
</comment>
<feature type="transmembrane region" description="Helical" evidence="8">
    <location>
        <begin position="457"/>
        <end position="477"/>
    </location>
</feature>
<keyword evidence="5 8" id="KW-1133">Transmembrane helix</keyword>
<feature type="region of interest" description="Disordered" evidence="7">
    <location>
        <begin position="559"/>
        <end position="614"/>
    </location>
</feature>
<evidence type="ECO:0000256" key="2">
    <source>
        <dbReference type="ARBA" id="ARBA00008821"/>
    </source>
</evidence>
<dbReference type="GO" id="GO:0000324">
    <property type="term" value="C:fungal-type vacuole"/>
    <property type="evidence" value="ECO:0007669"/>
    <property type="project" value="TreeGrafter"/>
</dbReference>
<feature type="transmembrane region" description="Helical" evidence="8">
    <location>
        <begin position="342"/>
        <end position="365"/>
    </location>
</feature>
<feature type="transmembrane region" description="Helical" evidence="8">
    <location>
        <begin position="140"/>
        <end position="160"/>
    </location>
</feature>
<feature type="transmembrane region" description="Helical" evidence="8">
    <location>
        <begin position="528"/>
        <end position="550"/>
    </location>
</feature>
<dbReference type="EMBL" id="ADBL01001857">
    <property type="status" value="NOT_ANNOTATED_CDS"/>
    <property type="molecule type" value="Genomic_DNA"/>
</dbReference>
<evidence type="ECO:0000313" key="11">
    <source>
        <dbReference type="Proteomes" id="UP000011715"/>
    </source>
</evidence>
<dbReference type="PANTHER" id="PTHR42810">
    <property type="entry name" value="PURINE PERMEASE C1399.01C-RELATED"/>
    <property type="match status" value="1"/>
</dbReference>
<evidence type="ECO:0000256" key="3">
    <source>
        <dbReference type="ARBA" id="ARBA00022448"/>
    </source>
</evidence>
<dbReference type="GO" id="GO:0042907">
    <property type="term" value="F:xanthine transmembrane transporter activity"/>
    <property type="evidence" value="ECO:0007669"/>
    <property type="project" value="TreeGrafter"/>
</dbReference>
<dbReference type="AlphaFoldDB" id="A0A0C4E5B1"/>
<organism evidence="10 11">
    <name type="scientific">Magnaporthiopsis poae (strain ATCC 64411 / 73-15)</name>
    <name type="common">Kentucky bluegrass fungus</name>
    <name type="synonym">Magnaporthe poae</name>
    <dbReference type="NCBI Taxonomy" id="644358"/>
    <lineage>
        <taxon>Eukaryota</taxon>
        <taxon>Fungi</taxon>
        <taxon>Dikarya</taxon>
        <taxon>Ascomycota</taxon>
        <taxon>Pezizomycotina</taxon>
        <taxon>Sordariomycetes</taxon>
        <taxon>Sordariomycetidae</taxon>
        <taxon>Magnaporthales</taxon>
        <taxon>Magnaporthaceae</taxon>
        <taxon>Magnaporthiopsis</taxon>
    </lineage>
</organism>
<dbReference type="Proteomes" id="UP000011715">
    <property type="component" value="Unassembled WGS sequence"/>
</dbReference>
<keyword evidence="4 8" id="KW-0812">Transmembrane</keyword>
<evidence type="ECO:0000256" key="6">
    <source>
        <dbReference type="ARBA" id="ARBA00023136"/>
    </source>
</evidence>
<dbReference type="EMBL" id="GL876971">
    <property type="protein sequence ID" value="KLU88692.1"/>
    <property type="molecule type" value="Genomic_DNA"/>
</dbReference>
<feature type="transmembrane region" description="Helical" evidence="8">
    <location>
        <begin position="429"/>
        <end position="451"/>
    </location>
</feature>
<dbReference type="OMA" id="MVVSMTE"/>
<feature type="transmembrane region" description="Helical" evidence="8">
    <location>
        <begin position="75"/>
        <end position="100"/>
    </location>
</feature>
<dbReference type="Pfam" id="PF00860">
    <property type="entry name" value="Xan_ur_permease"/>
    <property type="match status" value="1"/>
</dbReference>